<proteinExistence type="inferred from homology"/>
<evidence type="ECO:0000259" key="7">
    <source>
        <dbReference type="Pfam" id="PF02837"/>
    </source>
</evidence>
<feature type="domain" description="Glycosyl hydrolases family 2 sugar binding" evidence="7">
    <location>
        <begin position="49"/>
        <end position="233"/>
    </location>
</feature>
<dbReference type="SUPFAM" id="SSF49785">
    <property type="entry name" value="Galactose-binding domain-like"/>
    <property type="match status" value="1"/>
</dbReference>
<dbReference type="GO" id="GO:0009341">
    <property type="term" value="C:beta-galactosidase complex"/>
    <property type="evidence" value="ECO:0007669"/>
    <property type="project" value="TreeGrafter"/>
</dbReference>
<dbReference type="AlphaFoldDB" id="G9ZR43"/>
<dbReference type="PANTHER" id="PTHR46323">
    <property type="entry name" value="BETA-GALACTOSIDASE"/>
    <property type="match status" value="1"/>
</dbReference>
<dbReference type="Pfam" id="PF02837">
    <property type="entry name" value="Glyco_hydro_2_N"/>
    <property type="match status" value="1"/>
</dbReference>
<comment type="similarity">
    <text evidence="2">Belongs to the glycosyl hydrolase 2 family.</text>
</comment>
<keyword evidence="9" id="KW-1185">Reference proteome</keyword>
<dbReference type="InterPro" id="IPR006104">
    <property type="entry name" value="Glyco_hydro_2_N"/>
</dbReference>
<evidence type="ECO:0000313" key="8">
    <source>
        <dbReference type="EMBL" id="EHL96836.1"/>
    </source>
</evidence>
<dbReference type="InterPro" id="IPR050347">
    <property type="entry name" value="Bact_Beta-galactosidase"/>
</dbReference>
<sequence>MSHENATQADIGWLDDPEVFRVNELPAHSDHRFYRTAEEADTKHSSYVQNLNGDWRFAYAKDPQSRELNFYEADFDSSNFDTLRVPGLIEFAGYNQIHYINTLYPWEGKAYRRPAYTMGPNEKELGMFSEAKDNHVGQYVKKFTVDPALQGNDIRIRFEGVETAMYAWLNGHFLGYAEDSFTPHEFDLTPYLTDGENTLAVEVFNRSTASFLEDQDMFRFFGIFRDVSLIAQPAVHVEDLSIKPTVNDDFKSGKLQVDAKLAGNPAGATLNLNVTDANGQPVYETKATAESDVRIADTPFDQIHLWDNDDPSIQLNADGDRPVWKGS</sequence>
<dbReference type="EMBL" id="AGEY01000166">
    <property type="protein sequence ID" value="EHL96836.1"/>
    <property type="molecule type" value="Genomic_DNA"/>
</dbReference>
<dbReference type="InterPro" id="IPR036156">
    <property type="entry name" value="Beta-gal/glucu_dom_sf"/>
</dbReference>
<dbReference type="HOGENOM" id="CLU_849381_0_0_9"/>
<dbReference type="InterPro" id="IPR006102">
    <property type="entry name" value="Ig-like_GH2"/>
</dbReference>
<reference evidence="8 9" key="1">
    <citation type="submission" date="2011-09" db="EMBL/GenBank/DDBJ databases">
        <authorList>
            <person name="Weinstock G."/>
            <person name="Sodergren E."/>
            <person name="Clifton S."/>
            <person name="Fulton L."/>
            <person name="Fulton B."/>
            <person name="Courtney L."/>
            <person name="Fronick C."/>
            <person name="Harrison M."/>
            <person name="Strong C."/>
            <person name="Farmer C."/>
            <person name="Delahaunty K."/>
            <person name="Markovic C."/>
            <person name="Hall O."/>
            <person name="Minx P."/>
            <person name="Tomlinson C."/>
            <person name="Mitreva M."/>
            <person name="Hou S."/>
            <person name="Chen J."/>
            <person name="Wollam A."/>
            <person name="Pepin K.H."/>
            <person name="Johnson M."/>
            <person name="Bhonagiri V."/>
            <person name="Zhang X."/>
            <person name="Suruliraj S."/>
            <person name="Warren W."/>
            <person name="Chinwalla A."/>
            <person name="Mardis E.R."/>
            <person name="Wilson R.K."/>
        </authorList>
    </citation>
    <scope>NUCLEOTIDE SEQUENCE [LARGE SCALE GENOMIC DNA]</scope>
    <source>
        <strain evidence="8 9">F0439</strain>
    </source>
</reference>
<evidence type="ECO:0000256" key="2">
    <source>
        <dbReference type="ARBA" id="ARBA00007401"/>
    </source>
</evidence>
<dbReference type="InterPro" id="IPR008979">
    <property type="entry name" value="Galactose-bd-like_sf"/>
</dbReference>
<comment type="caution">
    <text evidence="8">The sequence shown here is derived from an EMBL/GenBank/DDBJ whole genome shotgun (WGS) entry which is preliminary data.</text>
</comment>
<evidence type="ECO:0000256" key="4">
    <source>
        <dbReference type="ARBA" id="ARBA00022801"/>
    </source>
</evidence>
<dbReference type="eggNOG" id="COG3250">
    <property type="taxonomic scope" value="Bacteria"/>
</dbReference>
<dbReference type="STRING" id="797515.HMPREF9103_02204"/>
<gene>
    <name evidence="8" type="ORF">HMPREF9103_02204</name>
</gene>
<accession>G9ZR43</accession>
<evidence type="ECO:0000259" key="6">
    <source>
        <dbReference type="Pfam" id="PF00703"/>
    </source>
</evidence>
<keyword evidence="5" id="KW-0326">Glycosidase</keyword>
<dbReference type="GO" id="GO:0005990">
    <property type="term" value="P:lactose catabolic process"/>
    <property type="evidence" value="ECO:0007669"/>
    <property type="project" value="TreeGrafter"/>
</dbReference>
<dbReference type="GO" id="GO:0004565">
    <property type="term" value="F:beta-galactosidase activity"/>
    <property type="evidence" value="ECO:0007669"/>
    <property type="project" value="UniProtKB-EC"/>
</dbReference>
<organism evidence="8 9">
    <name type="scientific">Lentilactobacillus parafarraginis F0439</name>
    <dbReference type="NCBI Taxonomy" id="797515"/>
    <lineage>
        <taxon>Bacteria</taxon>
        <taxon>Bacillati</taxon>
        <taxon>Bacillota</taxon>
        <taxon>Bacilli</taxon>
        <taxon>Lactobacillales</taxon>
        <taxon>Lactobacillaceae</taxon>
        <taxon>Lentilactobacillus</taxon>
    </lineage>
</organism>
<dbReference type="PANTHER" id="PTHR46323:SF2">
    <property type="entry name" value="BETA-GALACTOSIDASE"/>
    <property type="match status" value="1"/>
</dbReference>
<name>G9ZR43_9LACO</name>
<evidence type="ECO:0000256" key="1">
    <source>
        <dbReference type="ARBA" id="ARBA00001412"/>
    </source>
</evidence>
<dbReference type="PATRIC" id="fig|797515.3.peg.1989"/>
<evidence type="ECO:0000256" key="5">
    <source>
        <dbReference type="ARBA" id="ARBA00023295"/>
    </source>
</evidence>
<keyword evidence="4 8" id="KW-0378">Hydrolase</keyword>
<protein>
    <recommendedName>
        <fullName evidence="3">beta-galactosidase</fullName>
        <ecNumber evidence="3">3.2.1.23</ecNumber>
    </recommendedName>
</protein>
<comment type="catalytic activity">
    <reaction evidence="1">
        <text>Hydrolysis of terminal non-reducing beta-D-galactose residues in beta-D-galactosides.</text>
        <dbReference type="EC" id="3.2.1.23"/>
    </reaction>
</comment>
<evidence type="ECO:0000256" key="3">
    <source>
        <dbReference type="ARBA" id="ARBA00012756"/>
    </source>
</evidence>
<feature type="domain" description="Glycoside hydrolase family 2 immunoglobulin-like beta-sandwich" evidence="6">
    <location>
        <begin position="235"/>
        <end position="312"/>
    </location>
</feature>
<dbReference type="Gene3D" id="2.60.120.260">
    <property type="entry name" value="Galactose-binding domain-like"/>
    <property type="match status" value="1"/>
</dbReference>
<dbReference type="SUPFAM" id="SSF49303">
    <property type="entry name" value="beta-Galactosidase/glucuronidase domain"/>
    <property type="match status" value="1"/>
</dbReference>
<evidence type="ECO:0000313" key="9">
    <source>
        <dbReference type="Proteomes" id="UP000004625"/>
    </source>
</evidence>
<dbReference type="Gene3D" id="2.60.40.10">
    <property type="entry name" value="Immunoglobulins"/>
    <property type="match status" value="1"/>
</dbReference>
<dbReference type="Pfam" id="PF00703">
    <property type="entry name" value="Glyco_hydro_2"/>
    <property type="match status" value="1"/>
</dbReference>
<dbReference type="Proteomes" id="UP000004625">
    <property type="component" value="Unassembled WGS sequence"/>
</dbReference>
<dbReference type="InterPro" id="IPR013783">
    <property type="entry name" value="Ig-like_fold"/>
</dbReference>
<dbReference type="EC" id="3.2.1.23" evidence="3"/>